<dbReference type="PROSITE" id="PS50172">
    <property type="entry name" value="BRCT"/>
    <property type="match status" value="1"/>
</dbReference>
<dbReference type="GO" id="GO:0005634">
    <property type="term" value="C:nucleus"/>
    <property type="evidence" value="ECO:0007669"/>
    <property type="project" value="UniProtKB-SubCell"/>
</dbReference>
<dbReference type="InterPro" id="IPR001357">
    <property type="entry name" value="BRCT_dom"/>
</dbReference>
<feature type="region of interest" description="Disordered" evidence="8">
    <location>
        <begin position="80"/>
        <end position="138"/>
    </location>
</feature>
<dbReference type="Pfam" id="PF14791">
    <property type="entry name" value="DNA_pol_B_thumb"/>
    <property type="match status" value="1"/>
</dbReference>
<keyword evidence="7" id="KW-0539">Nucleus</keyword>
<dbReference type="Proteomes" id="UP000824998">
    <property type="component" value="Unassembled WGS sequence"/>
</dbReference>
<keyword evidence="3 7" id="KW-0227">DNA damage</keyword>
<dbReference type="Gene3D" id="1.10.150.20">
    <property type="entry name" value="5' to 3' exonuclease, C-terminal subdomain"/>
    <property type="match status" value="1"/>
</dbReference>
<feature type="compositionally biased region" description="Polar residues" evidence="8">
    <location>
        <begin position="119"/>
        <end position="138"/>
    </location>
</feature>
<evidence type="ECO:0000313" key="11">
    <source>
        <dbReference type="Proteomes" id="UP000824998"/>
    </source>
</evidence>
<comment type="similarity">
    <text evidence="7">Belongs to the DNA polymerase type-X family.</text>
</comment>
<proteinExistence type="inferred from homology"/>
<keyword evidence="5 7" id="KW-0234">DNA repair</keyword>
<dbReference type="PRINTS" id="PR00870">
    <property type="entry name" value="DNAPOLXBETA"/>
</dbReference>
<evidence type="ECO:0000259" key="9">
    <source>
        <dbReference type="PROSITE" id="PS50172"/>
    </source>
</evidence>
<keyword evidence="2 7" id="KW-0548">Nucleotidyltransferase</keyword>
<dbReference type="CDD" id="cd00141">
    <property type="entry name" value="NT_POLXc"/>
    <property type="match status" value="1"/>
</dbReference>
<dbReference type="Gene3D" id="1.10.150.110">
    <property type="entry name" value="DNA polymerase beta, N-terminal domain-like"/>
    <property type="match status" value="1"/>
</dbReference>
<feature type="region of interest" description="Disordered" evidence="8">
    <location>
        <begin position="203"/>
        <end position="227"/>
    </location>
</feature>
<dbReference type="FunFam" id="3.30.210.10:FF:000005">
    <property type="entry name" value="DNA polymerase IV"/>
    <property type="match status" value="1"/>
</dbReference>
<dbReference type="InterPro" id="IPR010996">
    <property type="entry name" value="HHH_MUS81"/>
</dbReference>
<accession>A0A9P8C0H4</accession>
<dbReference type="InterPro" id="IPR027421">
    <property type="entry name" value="DNA_pol_lamdba_lyase_dom_sf"/>
</dbReference>
<gene>
    <name evidence="10" type="ORF">BJ875DRAFT_205614</name>
</gene>
<evidence type="ECO:0000256" key="1">
    <source>
        <dbReference type="ARBA" id="ARBA00022679"/>
    </source>
</evidence>
<keyword evidence="11" id="KW-1185">Reference proteome</keyword>
<comment type="subcellular location">
    <subcellularLocation>
        <location evidence="7">Nucleus</location>
    </subcellularLocation>
</comment>
<dbReference type="SMART" id="SM00483">
    <property type="entry name" value="POLXc"/>
    <property type="match status" value="1"/>
</dbReference>
<dbReference type="Pfam" id="PF10391">
    <property type="entry name" value="DNA_pol_lambd_f"/>
    <property type="match status" value="1"/>
</dbReference>
<dbReference type="SUPFAM" id="SSF81301">
    <property type="entry name" value="Nucleotidyltransferase"/>
    <property type="match status" value="1"/>
</dbReference>
<dbReference type="GO" id="GO:0003887">
    <property type="term" value="F:DNA-directed DNA polymerase activity"/>
    <property type="evidence" value="ECO:0007669"/>
    <property type="project" value="UniProtKB-UniRule"/>
</dbReference>
<dbReference type="InterPro" id="IPR018944">
    <property type="entry name" value="DNA_pol_lambd_fingers_domain"/>
</dbReference>
<comment type="catalytic activity">
    <reaction evidence="6 7">
        <text>DNA(n) + a 2'-deoxyribonucleoside 5'-triphosphate = DNA(n+1) + diphosphate</text>
        <dbReference type="Rhea" id="RHEA:22508"/>
        <dbReference type="Rhea" id="RHEA-COMP:17339"/>
        <dbReference type="Rhea" id="RHEA-COMP:17340"/>
        <dbReference type="ChEBI" id="CHEBI:33019"/>
        <dbReference type="ChEBI" id="CHEBI:61560"/>
        <dbReference type="ChEBI" id="CHEBI:173112"/>
        <dbReference type="EC" id="2.7.7.7"/>
    </reaction>
</comment>
<dbReference type="PRINTS" id="PR00869">
    <property type="entry name" value="DNAPOLX"/>
</dbReference>
<dbReference type="Pfam" id="PF14716">
    <property type="entry name" value="HHH_8"/>
    <property type="match status" value="1"/>
</dbReference>
<name>A0A9P8C0H4_9HELO</name>
<dbReference type="InterPro" id="IPR002008">
    <property type="entry name" value="DNA_pol_X_beta-like"/>
</dbReference>
<reference evidence="10" key="1">
    <citation type="journal article" date="2021" name="IMA Fungus">
        <title>Genomic characterization of three marine fungi, including Emericellopsis atlantica sp. nov. with signatures of a generalist lifestyle and marine biomass degradation.</title>
        <authorList>
            <person name="Hagestad O.C."/>
            <person name="Hou L."/>
            <person name="Andersen J.H."/>
            <person name="Hansen E.H."/>
            <person name="Altermark B."/>
            <person name="Li C."/>
            <person name="Kuhnert E."/>
            <person name="Cox R.J."/>
            <person name="Crous P.W."/>
            <person name="Spatafora J.W."/>
            <person name="Lail K."/>
            <person name="Amirebrahimi M."/>
            <person name="Lipzen A."/>
            <person name="Pangilinan J."/>
            <person name="Andreopoulos W."/>
            <person name="Hayes R.D."/>
            <person name="Ng V."/>
            <person name="Grigoriev I.V."/>
            <person name="Jackson S.A."/>
            <person name="Sutton T.D.S."/>
            <person name="Dobson A.D.W."/>
            <person name="Rama T."/>
        </authorList>
    </citation>
    <scope>NUCLEOTIDE SEQUENCE</scope>
    <source>
        <strain evidence="10">TRa018bII</strain>
    </source>
</reference>
<organism evidence="10 11">
    <name type="scientific">Amylocarpus encephaloides</name>
    <dbReference type="NCBI Taxonomy" id="45428"/>
    <lineage>
        <taxon>Eukaryota</taxon>
        <taxon>Fungi</taxon>
        <taxon>Dikarya</taxon>
        <taxon>Ascomycota</taxon>
        <taxon>Pezizomycotina</taxon>
        <taxon>Leotiomycetes</taxon>
        <taxon>Helotiales</taxon>
        <taxon>Helotiales incertae sedis</taxon>
        <taxon>Amylocarpus</taxon>
    </lineage>
</organism>
<dbReference type="EC" id="2.7.7.7" evidence="7"/>
<dbReference type="InterPro" id="IPR002054">
    <property type="entry name" value="DNA-dir_DNA_pol_X"/>
</dbReference>
<keyword evidence="4 7" id="KW-0239">DNA-directed DNA polymerase</keyword>
<dbReference type="InterPro" id="IPR037160">
    <property type="entry name" value="DNA_Pol_thumb_sf"/>
</dbReference>
<comment type="caution">
    <text evidence="10">The sequence shown here is derived from an EMBL/GenBank/DDBJ whole genome shotgun (WGS) entry which is preliminary data.</text>
</comment>
<dbReference type="Gene3D" id="3.30.460.10">
    <property type="entry name" value="Beta Polymerase, domain 2"/>
    <property type="match status" value="1"/>
</dbReference>
<protein>
    <recommendedName>
        <fullName evidence="7">DNA polymerase</fullName>
        <ecNumber evidence="7">2.7.7.7</ecNumber>
    </recommendedName>
</protein>
<dbReference type="Pfam" id="PF14792">
    <property type="entry name" value="DNA_pol_B_palm"/>
    <property type="match status" value="1"/>
</dbReference>
<dbReference type="GO" id="GO:0046872">
    <property type="term" value="F:metal ion binding"/>
    <property type="evidence" value="ECO:0007669"/>
    <property type="project" value="UniProtKB-UniRule"/>
</dbReference>
<dbReference type="InterPro" id="IPR043519">
    <property type="entry name" value="NT_sf"/>
</dbReference>
<dbReference type="GO" id="GO:0003677">
    <property type="term" value="F:DNA binding"/>
    <property type="evidence" value="ECO:0007669"/>
    <property type="project" value="UniProtKB-UniRule"/>
</dbReference>
<keyword evidence="1 7" id="KW-0808">Transferase</keyword>
<dbReference type="SUPFAM" id="SSF81585">
    <property type="entry name" value="PsbU/PolX domain-like"/>
    <property type="match status" value="1"/>
</dbReference>
<dbReference type="Gene3D" id="3.30.210.10">
    <property type="entry name" value="DNA polymerase, thumb domain"/>
    <property type="match status" value="1"/>
</dbReference>
<evidence type="ECO:0000256" key="8">
    <source>
        <dbReference type="SAM" id="MobiDB-lite"/>
    </source>
</evidence>
<dbReference type="PANTHER" id="PTHR11276">
    <property type="entry name" value="DNA POLYMERASE TYPE-X FAMILY MEMBER"/>
    <property type="match status" value="1"/>
</dbReference>
<dbReference type="SUPFAM" id="SSF47802">
    <property type="entry name" value="DNA polymerase beta, N-terminal domain-like"/>
    <property type="match status" value="1"/>
</dbReference>
<evidence type="ECO:0000256" key="7">
    <source>
        <dbReference type="RuleBase" id="RU366014"/>
    </source>
</evidence>
<feature type="compositionally biased region" description="Low complexity" evidence="8">
    <location>
        <begin position="215"/>
        <end position="226"/>
    </location>
</feature>
<evidence type="ECO:0000256" key="6">
    <source>
        <dbReference type="ARBA" id="ARBA00049244"/>
    </source>
</evidence>
<dbReference type="AlphaFoldDB" id="A0A9P8C0H4"/>
<evidence type="ECO:0000256" key="3">
    <source>
        <dbReference type="ARBA" id="ARBA00022763"/>
    </source>
</evidence>
<evidence type="ECO:0000256" key="2">
    <source>
        <dbReference type="ARBA" id="ARBA00022695"/>
    </source>
</evidence>
<dbReference type="OrthoDB" id="205514at2759"/>
<feature type="domain" description="BRCT" evidence="9">
    <location>
        <begin position="143"/>
        <end position="168"/>
    </location>
</feature>
<comment type="function">
    <text evidence="7">DNA polymerase that functions in several pathways of DNA repair. Involved in base excision repair (BER) responsible for repair of lesions that give rise to abasic (AP) sites in DNA. Also contributes to DNA double-strand break repair by non-homologous end joining and homologous recombination. Has both template-dependent and template-independent (terminal transferase) DNA polymerase activities. Has also a 5'-deoxyribose-5-phosphate lyase (dRP lyase) activity.</text>
</comment>
<dbReference type="EMBL" id="MU251800">
    <property type="protein sequence ID" value="KAG9229214.1"/>
    <property type="molecule type" value="Genomic_DNA"/>
</dbReference>
<dbReference type="GO" id="GO:0006303">
    <property type="term" value="P:double-strand break repair via nonhomologous end joining"/>
    <property type="evidence" value="ECO:0007669"/>
    <property type="project" value="TreeGrafter"/>
</dbReference>
<evidence type="ECO:0000256" key="4">
    <source>
        <dbReference type="ARBA" id="ARBA00022932"/>
    </source>
</evidence>
<evidence type="ECO:0000313" key="10">
    <source>
        <dbReference type="EMBL" id="KAG9229214.1"/>
    </source>
</evidence>
<dbReference type="InterPro" id="IPR022312">
    <property type="entry name" value="DNA_pol_X"/>
</dbReference>
<dbReference type="InterPro" id="IPR029398">
    <property type="entry name" value="PolB_thumb"/>
</dbReference>
<dbReference type="PANTHER" id="PTHR11276:SF29">
    <property type="entry name" value="DNA POLYMERASE TYPE-X FAMILY PROTEIN POL4"/>
    <property type="match status" value="1"/>
</dbReference>
<evidence type="ECO:0000256" key="5">
    <source>
        <dbReference type="ARBA" id="ARBA00023204"/>
    </source>
</evidence>
<sequence>MALQFPSIYLLQGHLDGNLDELHRLERQLDVVFNTDEAEVFLADVKSATRAKFELRKLQIYTEDAGYESEVEKCRQKETIPRKRRKVTTNAEGKDVVSLDSSSESDAASDDDIRRKKTACSTPGSSTNGSPRSTKEQSASKTIKVLRLAWYKDSVRASKLLPINDYLLYEGRVVSKSASQSPIATKQDLPWVILARAKANPATPQKSFHGYKRTSSGSQASRSQSRPGHLLHETTFEHDYVAKLPPIPNYVHLPYCCQRPTPLHCPNEEFLNQLRIIQKSRKFTGEAENGHPHSVRAYQGAISSISCFPRILTSVPELSTLPRVGPTVCELFQEFKTTGQIQQVVDIENDERFQSLCIFNGIYDVGEHTAREFYNKGWRTIHDVISYGWKSLTRTQQIGVKFYYEFEERISRREVEKIANHVLSVADTIYPGFEMVICGGYRKGQADCGDVDVMLSHRDEEVTTMFLDLLLHALEDEGSITHTLQYTAKNSKRGQNAVSSKGNGKKAGSGFDTLDHAFVAWQDQDWSTKAEDLKADPKAKNPNIHRRVDILVTPWKTAGCAILGWSGGTMFERDLRHYCHKVLGYKFDTSGVRRDTDTSWVDLEKGDGDMVAKERRLFDGLNLISSAVHLAT</sequence>
<dbReference type="InterPro" id="IPR028207">
    <property type="entry name" value="DNA_pol_B_palm_palm"/>
</dbReference>